<dbReference type="PANTHER" id="PTHR21600">
    <property type="entry name" value="MITOCHONDRIAL RNA PSEUDOURIDINE SYNTHASE"/>
    <property type="match status" value="1"/>
</dbReference>
<dbReference type="GO" id="GO:0003723">
    <property type="term" value="F:RNA binding"/>
    <property type="evidence" value="ECO:0007669"/>
    <property type="project" value="InterPro"/>
</dbReference>
<dbReference type="eggNOG" id="COG0564">
    <property type="taxonomic scope" value="Bacteria"/>
</dbReference>
<dbReference type="OrthoDB" id="9785808at2"/>
<dbReference type="AlphaFoldDB" id="K6YSU4"/>
<dbReference type="NCBIfam" id="NF008321">
    <property type="entry name" value="PRK11112.1"/>
    <property type="match status" value="1"/>
</dbReference>
<dbReference type="SUPFAM" id="SSF55120">
    <property type="entry name" value="Pseudouridine synthase"/>
    <property type="match status" value="1"/>
</dbReference>
<keyword evidence="2 11" id="KW-0413">Isomerase</keyword>
<proteinExistence type="predicted"/>
<reference evidence="11 12" key="1">
    <citation type="journal article" date="2017" name="Antonie Van Leeuwenhoek">
        <title>Rhizobium rhizosphaerae sp. nov., a novel species isolated from rice rhizosphere.</title>
        <authorList>
            <person name="Zhao J.J."/>
            <person name="Zhang J."/>
            <person name="Zhang R.J."/>
            <person name="Zhang C.W."/>
            <person name="Yin H.Q."/>
            <person name="Zhang X.X."/>
        </authorList>
    </citation>
    <scope>NUCLEOTIDE SEQUENCE [LARGE SCALE GENOMIC DNA]</scope>
    <source>
        <strain evidence="11 12">E3</strain>
    </source>
</reference>
<evidence type="ECO:0000256" key="6">
    <source>
        <dbReference type="ARBA" id="ARBA00040675"/>
    </source>
</evidence>
<evidence type="ECO:0000256" key="8">
    <source>
        <dbReference type="ARBA" id="ARBA00041975"/>
    </source>
</evidence>
<sequence>MHLDILYQDEYIVAVDKPAGLLVHRSMIDRHETQFAMQLLRDQLGQHVFPVHRLDKPTSGVLLFALSSEIAKTLNQQFADKHVSKTYFAIVRGYSPEAGQIDYPLKEKLDKIADKKAQQDKPAQDAVTDYQCLQQFELPFAVGRYQTSRFSLVKLQPLTGRKHQLRRHMAHIRHPILGDTTHGDGKQNAFLRHQFNLQGLALSCSEMVISHPVTQLRLKLAAQFDIRLAVLLEQWGLSLKQIQNLTNLNND</sequence>
<dbReference type="PANTHER" id="PTHR21600:SF56">
    <property type="entry name" value="TRNA PSEUDOURIDINE SYNTHASE C"/>
    <property type="match status" value="1"/>
</dbReference>
<dbReference type="GO" id="GO:0008033">
    <property type="term" value="P:tRNA processing"/>
    <property type="evidence" value="ECO:0007669"/>
    <property type="project" value="UniProtKB-KW"/>
</dbReference>
<dbReference type="InterPro" id="IPR006224">
    <property type="entry name" value="PsdUridine_synth_RluA-like_CS"/>
</dbReference>
<comment type="caution">
    <text evidence="11">The sequence shown here is derived from an EMBL/GenBank/DDBJ whole genome shotgun (WGS) entry which is preliminary data.</text>
</comment>
<name>K6YSU4_9ALTE</name>
<dbReference type="EMBL" id="BAEN01000036">
    <property type="protein sequence ID" value="GAC14350.1"/>
    <property type="molecule type" value="Genomic_DNA"/>
</dbReference>
<keyword evidence="12" id="KW-1185">Reference proteome</keyword>
<dbReference type="Proteomes" id="UP000006334">
    <property type="component" value="Unassembled WGS sequence"/>
</dbReference>
<dbReference type="InterPro" id="IPR050188">
    <property type="entry name" value="RluA_PseudoU_synthase"/>
</dbReference>
<dbReference type="EC" id="5.4.99.26" evidence="5"/>
<comment type="function">
    <text evidence="4">Responsible for synthesis of pseudouridine from uracil-65 in transfer RNAs.</text>
</comment>
<evidence type="ECO:0000256" key="1">
    <source>
        <dbReference type="ARBA" id="ARBA00022694"/>
    </source>
</evidence>
<comment type="catalytic activity">
    <reaction evidence="3">
        <text>uridine(65) in tRNA = pseudouridine(65) in tRNA</text>
        <dbReference type="Rhea" id="RHEA:42536"/>
        <dbReference type="Rhea" id="RHEA-COMP:10103"/>
        <dbReference type="Rhea" id="RHEA-COMP:10104"/>
        <dbReference type="ChEBI" id="CHEBI:65314"/>
        <dbReference type="ChEBI" id="CHEBI:65315"/>
        <dbReference type="EC" id="5.4.99.26"/>
    </reaction>
</comment>
<dbReference type="InterPro" id="IPR020103">
    <property type="entry name" value="PsdUridine_synth_cat_dom_sf"/>
</dbReference>
<gene>
    <name evidence="11" type="primary">truC</name>
    <name evidence="11" type="ORF">GLIP_1717</name>
</gene>
<evidence type="ECO:0000259" key="10">
    <source>
        <dbReference type="Pfam" id="PF00849"/>
    </source>
</evidence>
<dbReference type="PROSITE" id="PS01129">
    <property type="entry name" value="PSI_RLU"/>
    <property type="match status" value="1"/>
</dbReference>
<accession>K6YSU4</accession>
<feature type="domain" description="Pseudouridine synthase RsuA/RluA-like" evidence="10">
    <location>
        <begin position="12"/>
        <end position="171"/>
    </location>
</feature>
<evidence type="ECO:0000256" key="9">
    <source>
        <dbReference type="ARBA" id="ARBA00043049"/>
    </source>
</evidence>
<evidence type="ECO:0000256" key="7">
    <source>
        <dbReference type="ARBA" id="ARBA00041803"/>
    </source>
</evidence>
<dbReference type="Pfam" id="PF00849">
    <property type="entry name" value="PseudoU_synth_2"/>
    <property type="match status" value="1"/>
</dbReference>
<evidence type="ECO:0000256" key="2">
    <source>
        <dbReference type="ARBA" id="ARBA00023235"/>
    </source>
</evidence>
<dbReference type="Gene3D" id="3.30.2350.10">
    <property type="entry name" value="Pseudouridine synthase"/>
    <property type="match status" value="1"/>
</dbReference>
<protein>
    <recommendedName>
        <fullName evidence="6">tRNA pseudouridine synthase C</fullName>
        <ecNumber evidence="5">5.4.99.26</ecNumber>
    </recommendedName>
    <alternativeName>
        <fullName evidence="8">tRNA pseudouridine(65) synthase</fullName>
    </alternativeName>
    <alternativeName>
        <fullName evidence="9">tRNA pseudouridylate synthase C</fullName>
    </alternativeName>
    <alternativeName>
        <fullName evidence="7">tRNA-uridine isomerase C</fullName>
    </alternativeName>
</protein>
<dbReference type="STRING" id="1127673.GLIP_1717"/>
<dbReference type="GO" id="GO:0000455">
    <property type="term" value="P:enzyme-directed rRNA pseudouridine synthesis"/>
    <property type="evidence" value="ECO:0007669"/>
    <property type="project" value="TreeGrafter"/>
</dbReference>
<dbReference type="RefSeq" id="WP_008844166.1">
    <property type="nucleotide sequence ID" value="NZ_BAEN01000036.1"/>
</dbReference>
<dbReference type="CDD" id="cd02563">
    <property type="entry name" value="PseudoU_synth_TruC"/>
    <property type="match status" value="1"/>
</dbReference>
<evidence type="ECO:0000313" key="11">
    <source>
        <dbReference type="EMBL" id="GAC14350.1"/>
    </source>
</evidence>
<evidence type="ECO:0000256" key="3">
    <source>
        <dbReference type="ARBA" id="ARBA00036607"/>
    </source>
</evidence>
<dbReference type="GO" id="GO:0160149">
    <property type="term" value="F:tRNA pseudouridine(65) synthase activity"/>
    <property type="evidence" value="ECO:0007669"/>
    <property type="project" value="UniProtKB-EC"/>
</dbReference>
<dbReference type="InterPro" id="IPR006145">
    <property type="entry name" value="PsdUridine_synth_RsuA/RluA"/>
</dbReference>
<evidence type="ECO:0000256" key="5">
    <source>
        <dbReference type="ARBA" id="ARBA00038943"/>
    </source>
</evidence>
<evidence type="ECO:0000256" key="4">
    <source>
        <dbReference type="ARBA" id="ARBA00037670"/>
    </source>
</evidence>
<evidence type="ECO:0000313" key="12">
    <source>
        <dbReference type="Proteomes" id="UP000006334"/>
    </source>
</evidence>
<keyword evidence="1" id="KW-0819">tRNA processing</keyword>
<organism evidence="11 12">
    <name type="scientific">Aliiglaciecola lipolytica E3</name>
    <dbReference type="NCBI Taxonomy" id="1127673"/>
    <lineage>
        <taxon>Bacteria</taxon>
        <taxon>Pseudomonadati</taxon>
        <taxon>Pseudomonadota</taxon>
        <taxon>Gammaproteobacteria</taxon>
        <taxon>Alteromonadales</taxon>
        <taxon>Alteromonadaceae</taxon>
        <taxon>Aliiglaciecola</taxon>
    </lineage>
</organism>